<dbReference type="InterPro" id="IPR016181">
    <property type="entry name" value="Acyl_CoA_acyltransferase"/>
</dbReference>
<dbReference type="EMBL" id="JACHWJ010000001">
    <property type="protein sequence ID" value="MBB2957281.1"/>
    <property type="molecule type" value="Genomic_DNA"/>
</dbReference>
<dbReference type="GO" id="GO:0005737">
    <property type="term" value="C:cytoplasm"/>
    <property type="evidence" value="ECO:0007669"/>
    <property type="project" value="TreeGrafter"/>
</dbReference>
<dbReference type="InterPro" id="IPR051908">
    <property type="entry name" value="Ribosomal_N-acetyltransferase"/>
</dbReference>
<dbReference type="PROSITE" id="PS51186">
    <property type="entry name" value="GNAT"/>
    <property type="match status" value="1"/>
</dbReference>
<name>A0A7W4UMS4_9MICO</name>
<dbReference type="EC" id="2.3.1.267" evidence="3"/>
<evidence type="ECO:0000259" key="2">
    <source>
        <dbReference type="PROSITE" id="PS51186"/>
    </source>
</evidence>
<gene>
    <name evidence="3" type="ORF">FHX72_001393</name>
</gene>
<dbReference type="InterPro" id="IPR000182">
    <property type="entry name" value="GNAT_dom"/>
</dbReference>
<keyword evidence="3" id="KW-0012">Acyltransferase</keyword>
<protein>
    <submittedName>
        <fullName evidence="3">Ribosomal-protein-alanine N-acetyltransferase</fullName>
        <ecNumber evidence="3">2.3.1.267</ecNumber>
    </submittedName>
</protein>
<feature type="domain" description="N-acetyltransferase" evidence="2">
    <location>
        <begin position="18"/>
        <end position="180"/>
    </location>
</feature>
<reference evidence="3 4" key="1">
    <citation type="submission" date="2020-08" db="EMBL/GenBank/DDBJ databases">
        <title>Sequencing the genomes of 1000 actinobacteria strains.</title>
        <authorList>
            <person name="Klenk H.-P."/>
        </authorList>
    </citation>
    <scope>NUCLEOTIDE SEQUENCE [LARGE SCALE GENOMIC DNA]</scope>
    <source>
        <strain evidence="3 4">DSM 20419</strain>
    </source>
</reference>
<keyword evidence="4" id="KW-1185">Reference proteome</keyword>
<dbReference type="AlphaFoldDB" id="A0A7W4UMS4"/>
<evidence type="ECO:0000313" key="4">
    <source>
        <dbReference type="Proteomes" id="UP000545286"/>
    </source>
</evidence>
<organism evidence="3 4">
    <name type="scientific">Pseudoclavibacter helvolus</name>
    <dbReference type="NCBI Taxonomy" id="255205"/>
    <lineage>
        <taxon>Bacteria</taxon>
        <taxon>Bacillati</taxon>
        <taxon>Actinomycetota</taxon>
        <taxon>Actinomycetes</taxon>
        <taxon>Micrococcales</taxon>
        <taxon>Microbacteriaceae</taxon>
        <taxon>Pseudoclavibacter</taxon>
    </lineage>
</organism>
<feature type="region of interest" description="Disordered" evidence="1">
    <location>
        <begin position="194"/>
        <end position="215"/>
    </location>
</feature>
<dbReference type="Proteomes" id="UP000545286">
    <property type="component" value="Unassembled WGS sequence"/>
</dbReference>
<dbReference type="SUPFAM" id="SSF55729">
    <property type="entry name" value="Acyl-CoA N-acyltransferases (Nat)"/>
    <property type="match status" value="1"/>
</dbReference>
<dbReference type="Pfam" id="PF13302">
    <property type="entry name" value="Acetyltransf_3"/>
    <property type="match status" value="1"/>
</dbReference>
<dbReference type="RefSeq" id="WP_068478897.1">
    <property type="nucleotide sequence ID" value="NZ_CZJS01000089.1"/>
</dbReference>
<accession>A0A7W4UMS4</accession>
<dbReference type="OrthoDB" id="5242221at2"/>
<comment type="caution">
    <text evidence="3">The sequence shown here is derived from an EMBL/GenBank/DDBJ whole genome shotgun (WGS) entry which is preliminary data.</text>
</comment>
<dbReference type="GO" id="GO:0008999">
    <property type="term" value="F:protein-N-terminal-alanine acetyltransferase activity"/>
    <property type="evidence" value="ECO:0007669"/>
    <property type="project" value="UniProtKB-EC"/>
</dbReference>
<evidence type="ECO:0000256" key="1">
    <source>
        <dbReference type="SAM" id="MobiDB-lite"/>
    </source>
</evidence>
<dbReference type="PANTHER" id="PTHR43441">
    <property type="entry name" value="RIBOSOMAL-PROTEIN-SERINE ACETYLTRANSFERASE"/>
    <property type="match status" value="1"/>
</dbReference>
<dbReference type="Gene3D" id="3.40.630.30">
    <property type="match status" value="1"/>
</dbReference>
<evidence type="ECO:0000313" key="3">
    <source>
        <dbReference type="EMBL" id="MBB2957281.1"/>
    </source>
</evidence>
<dbReference type="PANTHER" id="PTHR43441:SF10">
    <property type="entry name" value="ACETYLTRANSFERASE"/>
    <property type="match status" value="1"/>
</dbReference>
<sequence>MSASVPTLTHGPVSLRPIRVRDARELESVLLANREWLQPWEATSPGGGGRWDVRGGIRSLLAQASAHTALPFVIAYEGRFAGQLTVSGISYGALSSATLGYWVAREFAGKGLATVATAMATDHCLQGLGLHRMEVCIRPENAKSLRVVEKLGFRYEGLRRRYIHIDGDWRDHFCFGVVREEVPQGVLRRWREGAADEAEARVPQSDWERTAQPLR</sequence>
<keyword evidence="3" id="KW-0808">Transferase</keyword>
<proteinExistence type="predicted"/>
<dbReference type="GO" id="GO:1990189">
    <property type="term" value="F:protein N-terminal-serine acetyltransferase activity"/>
    <property type="evidence" value="ECO:0007669"/>
    <property type="project" value="TreeGrafter"/>
</dbReference>